<dbReference type="AlphaFoldDB" id="A0A1J9P327"/>
<comment type="caution">
    <text evidence="1">The sequence shown here is derived from an EMBL/GenBank/DDBJ whole genome shotgun (WGS) entry which is preliminary data.</text>
</comment>
<dbReference type="SUPFAM" id="SSF56112">
    <property type="entry name" value="Protein kinase-like (PK-like)"/>
    <property type="match status" value="1"/>
</dbReference>
<evidence type="ECO:0008006" key="3">
    <source>
        <dbReference type="Google" id="ProtNLM"/>
    </source>
</evidence>
<organism evidence="1 2">
    <name type="scientific">Emergomyces pasteurianus Ep9510</name>
    <dbReference type="NCBI Taxonomy" id="1447872"/>
    <lineage>
        <taxon>Eukaryota</taxon>
        <taxon>Fungi</taxon>
        <taxon>Dikarya</taxon>
        <taxon>Ascomycota</taxon>
        <taxon>Pezizomycotina</taxon>
        <taxon>Eurotiomycetes</taxon>
        <taxon>Eurotiomycetidae</taxon>
        <taxon>Onygenales</taxon>
        <taxon>Ajellomycetaceae</taxon>
        <taxon>Emergomyces</taxon>
    </lineage>
</organism>
<feature type="non-terminal residue" evidence="1">
    <location>
        <position position="1"/>
    </location>
</feature>
<name>A0A1J9P327_9EURO</name>
<dbReference type="Proteomes" id="UP000182235">
    <property type="component" value="Unassembled WGS sequence"/>
</dbReference>
<dbReference type="VEuPathDB" id="FungiDB:AJ78_08660"/>
<proteinExistence type="predicted"/>
<reference evidence="1 2" key="1">
    <citation type="submission" date="2015-07" db="EMBL/GenBank/DDBJ databases">
        <title>Emmonsia species relationships and genome sequence.</title>
        <authorList>
            <consortium name="The Broad Institute Genomics Platform"/>
            <person name="Cuomo C.A."/>
            <person name="Munoz J.F."/>
            <person name="Imamovic A."/>
            <person name="Priest M.E."/>
            <person name="Young S."/>
            <person name="Clay O.K."/>
            <person name="McEwen J.G."/>
        </authorList>
    </citation>
    <scope>NUCLEOTIDE SEQUENCE [LARGE SCALE GENOMIC DNA]</scope>
    <source>
        <strain evidence="1 2">UAMH 9510</strain>
    </source>
</reference>
<evidence type="ECO:0000313" key="2">
    <source>
        <dbReference type="Proteomes" id="UP000182235"/>
    </source>
</evidence>
<sequence length="111" mass="12492">LYKVPYILLQLNWTNKVDSWSMGVVAWHFVALRALFRGRHIETNEYHDANLLAEQSAVMCPPPLGLRRMSKVSSIAWGEEGKWKGIGPMPDITLEQLADGIQGDKEKVTAT</sequence>
<dbReference type="EMBL" id="LGRN01000865">
    <property type="protein sequence ID" value="OJD10266.1"/>
    <property type="molecule type" value="Genomic_DNA"/>
</dbReference>
<dbReference type="OrthoDB" id="5979581at2759"/>
<dbReference type="InterPro" id="IPR011009">
    <property type="entry name" value="Kinase-like_dom_sf"/>
</dbReference>
<accession>A0A1J9P327</accession>
<dbReference type="STRING" id="1447872.A0A1J9P327"/>
<dbReference type="Gene3D" id="1.10.510.10">
    <property type="entry name" value="Transferase(Phosphotransferase) domain 1"/>
    <property type="match status" value="1"/>
</dbReference>
<gene>
    <name evidence="1" type="ORF">AJ78_08660</name>
</gene>
<protein>
    <recommendedName>
        <fullName evidence="3">Protein kinase domain-containing protein</fullName>
    </recommendedName>
</protein>
<keyword evidence="2" id="KW-1185">Reference proteome</keyword>
<evidence type="ECO:0000313" key="1">
    <source>
        <dbReference type="EMBL" id="OJD10266.1"/>
    </source>
</evidence>